<accession>A0A7M2YVE0</accession>
<keyword evidence="9" id="KW-1185">Reference proteome</keyword>
<dbReference type="EMBL" id="QQZY01000005">
    <property type="protein sequence ID" value="RDI74046.1"/>
    <property type="molecule type" value="Genomic_DNA"/>
</dbReference>
<dbReference type="Pfam" id="PF02518">
    <property type="entry name" value="HATPase_c"/>
    <property type="match status" value="1"/>
</dbReference>
<dbReference type="RefSeq" id="WP_114796572.1">
    <property type="nucleotide sequence ID" value="NZ_QQZY01000005.1"/>
</dbReference>
<comment type="caution">
    <text evidence="8">The sequence shown here is derived from an EMBL/GenBank/DDBJ whole genome shotgun (WGS) entry which is preliminary data.</text>
</comment>
<dbReference type="SMART" id="SM00387">
    <property type="entry name" value="HATPase_c"/>
    <property type="match status" value="1"/>
</dbReference>
<name>A0A7M2YVE0_9ACTN</name>
<evidence type="ECO:0000313" key="9">
    <source>
        <dbReference type="Proteomes" id="UP000254134"/>
    </source>
</evidence>
<dbReference type="EC" id="2.7.13.3" evidence="2"/>
<proteinExistence type="predicted"/>
<dbReference type="GO" id="GO:0000160">
    <property type="term" value="P:phosphorelay signal transduction system"/>
    <property type="evidence" value="ECO:0007669"/>
    <property type="project" value="UniProtKB-KW"/>
</dbReference>
<dbReference type="Proteomes" id="UP000254134">
    <property type="component" value="Unassembled WGS sequence"/>
</dbReference>
<dbReference type="SUPFAM" id="SSF55874">
    <property type="entry name" value="ATPase domain of HSP90 chaperone/DNA topoisomerase II/histidine kinase"/>
    <property type="match status" value="1"/>
</dbReference>
<gene>
    <name evidence="8" type="ORF">Gocc_2143</name>
</gene>
<dbReference type="CDD" id="cd16917">
    <property type="entry name" value="HATPase_UhpB-NarQ-NarX-like"/>
    <property type="match status" value="1"/>
</dbReference>
<keyword evidence="3" id="KW-0808">Transferase</keyword>
<keyword evidence="4 8" id="KW-0418">Kinase</keyword>
<organism evidence="8 9">
    <name type="scientific">Gaiella occulta</name>
    <dbReference type="NCBI Taxonomy" id="1002870"/>
    <lineage>
        <taxon>Bacteria</taxon>
        <taxon>Bacillati</taxon>
        <taxon>Actinomycetota</taxon>
        <taxon>Thermoleophilia</taxon>
        <taxon>Gaiellales</taxon>
        <taxon>Gaiellaceae</taxon>
        <taxon>Gaiella</taxon>
    </lineage>
</organism>
<dbReference type="PANTHER" id="PTHR24421:SF10">
    <property type="entry name" value="NITRATE_NITRITE SENSOR PROTEIN NARQ"/>
    <property type="match status" value="1"/>
</dbReference>
<keyword evidence="5" id="KW-0902">Two-component regulatory system</keyword>
<dbReference type="Gene3D" id="3.30.565.10">
    <property type="entry name" value="Histidine kinase-like ATPase, C-terminal domain"/>
    <property type="match status" value="1"/>
</dbReference>
<dbReference type="OrthoDB" id="144293at2"/>
<comment type="catalytic activity">
    <reaction evidence="1">
        <text>ATP + protein L-histidine = ADP + protein N-phospho-L-histidine.</text>
        <dbReference type="EC" id="2.7.13.3"/>
    </reaction>
</comment>
<protein>
    <recommendedName>
        <fullName evidence="2">histidine kinase</fullName>
        <ecNumber evidence="2">2.7.13.3</ecNumber>
    </recommendedName>
</protein>
<evidence type="ECO:0000313" key="8">
    <source>
        <dbReference type="EMBL" id="RDI74046.1"/>
    </source>
</evidence>
<feature type="region of interest" description="Disordered" evidence="6">
    <location>
        <begin position="1"/>
        <end position="29"/>
    </location>
</feature>
<dbReference type="PANTHER" id="PTHR24421">
    <property type="entry name" value="NITRATE/NITRITE SENSOR PROTEIN NARX-RELATED"/>
    <property type="match status" value="1"/>
</dbReference>
<feature type="domain" description="Histidine kinase/HSP90-like ATPase" evidence="7">
    <location>
        <begin position="387"/>
        <end position="485"/>
    </location>
</feature>
<dbReference type="InterPro" id="IPR003594">
    <property type="entry name" value="HATPase_dom"/>
</dbReference>
<evidence type="ECO:0000259" key="7">
    <source>
        <dbReference type="SMART" id="SM00387"/>
    </source>
</evidence>
<evidence type="ECO:0000256" key="3">
    <source>
        <dbReference type="ARBA" id="ARBA00022679"/>
    </source>
</evidence>
<evidence type="ECO:0000256" key="6">
    <source>
        <dbReference type="SAM" id="MobiDB-lite"/>
    </source>
</evidence>
<evidence type="ECO:0000256" key="4">
    <source>
        <dbReference type="ARBA" id="ARBA00022777"/>
    </source>
</evidence>
<reference evidence="8 9" key="1">
    <citation type="submission" date="2018-07" db="EMBL/GenBank/DDBJ databases">
        <title>High-quality-draft genome sequence of Gaiella occulta.</title>
        <authorList>
            <person name="Severino R."/>
            <person name="Froufe H.J.C."/>
            <person name="Rainey F.A."/>
            <person name="Barroso C."/>
            <person name="Albuquerque L."/>
            <person name="Lobo-Da-Cunha A."/>
            <person name="Da Costa M.S."/>
            <person name="Egas C."/>
        </authorList>
    </citation>
    <scope>NUCLEOTIDE SEQUENCE [LARGE SCALE GENOMIC DNA]</scope>
    <source>
        <strain evidence="8 9">F2-233</strain>
    </source>
</reference>
<dbReference type="InterPro" id="IPR050482">
    <property type="entry name" value="Sensor_HK_TwoCompSys"/>
</dbReference>
<dbReference type="AlphaFoldDB" id="A0A7M2YVE0"/>
<evidence type="ECO:0000256" key="5">
    <source>
        <dbReference type="ARBA" id="ARBA00023012"/>
    </source>
</evidence>
<evidence type="ECO:0000256" key="2">
    <source>
        <dbReference type="ARBA" id="ARBA00012438"/>
    </source>
</evidence>
<sequence>MTENGESGRAKLPPSTAASSGHRRPAGAAAAAAEPGALARIRAVLLGHPSDRVHPLDGILRSARERSELAHAAGCDAASAEAHTALTFAGDAIVALGAEGELTDADVRAAAAELASILGVTPASAAFMLYGRVLAAPQLFELPPLVAIGIQLRPLVDLRIFHEISLWRRSADGEAECLLNLGPGELGREVRREVRAVLRGSSALRVAGRSTIRSAPVWRFRQRAGAVVGRLAAADRAPASAFLHEAATAIGPILEREFLLERSRTREESLVVAAERRLTRLAFDLHDGPMQDVLALAAEVKQLQRDLDPFILESRRELARGRFDDALARLAELDRDLRETAQSLETTSTVSRPLGEVLHREAEAFTRRTGIDARVDVRGDVGALTASQRIVIFRAVQEALSNVREHSAATAAEVVVRTRRSTTEVSITDDGQGFEVARGLARAAQRGRLGVVGISERVRLLGGTFDIDSRPGGPTTLRFSLPRWGPFSAAGERRR</sequence>
<dbReference type="InterPro" id="IPR036890">
    <property type="entry name" value="HATPase_C_sf"/>
</dbReference>
<evidence type="ECO:0000256" key="1">
    <source>
        <dbReference type="ARBA" id="ARBA00000085"/>
    </source>
</evidence>
<reference evidence="9" key="2">
    <citation type="journal article" date="2019" name="MicrobiologyOpen">
        <title>High-quality draft genome sequence of Gaiella occulta isolated from a 150 meter deep mineral water borehole and comparison with the genome sequences of other deep-branching lineages of the phylum Actinobacteria.</title>
        <authorList>
            <person name="Severino R."/>
            <person name="Froufe H.J.C."/>
            <person name="Barroso C."/>
            <person name="Albuquerque L."/>
            <person name="Lobo-da-Cunha A."/>
            <person name="da Costa M.S."/>
            <person name="Egas C."/>
        </authorList>
    </citation>
    <scope>NUCLEOTIDE SEQUENCE [LARGE SCALE GENOMIC DNA]</scope>
    <source>
        <strain evidence="9">F2-233</strain>
    </source>
</reference>
<dbReference type="GO" id="GO:0004673">
    <property type="term" value="F:protein histidine kinase activity"/>
    <property type="evidence" value="ECO:0007669"/>
    <property type="project" value="UniProtKB-EC"/>
</dbReference>